<accession>A0A834U021</accession>
<dbReference type="EMBL" id="JAAIUW010000006">
    <property type="protein sequence ID" value="KAF7829090.1"/>
    <property type="molecule type" value="Genomic_DNA"/>
</dbReference>
<keyword evidence="4" id="KW-1185">Reference proteome</keyword>
<dbReference type="PANTHER" id="PTHR37740:SF1">
    <property type="entry name" value="OS02G0193500 PROTEIN"/>
    <property type="match status" value="1"/>
</dbReference>
<reference evidence="3" key="1">
    <citation type="submission" date="2020-09" db="EMBL/GenBank/DDBJ databases">
        <title>Genome-Enabled Discovery of Anthraquinone Biosynthesis in Senna tora.</title>
        <authorList>
            <person name="Kang S.-H."/>
            <person name="Pandey R.P."/>
            <person name="Lee C.-M."/>
            <person name="Sim J.-S."/>
            <person name="Jeong J.-T."/>
            <person name="Choi B.-S."/>
            <person name="Jung M."/>
            <person name="Ginzburg D."/>
            <person name="Zhao K."/>
            <person name="Won S.Y."/>
            <person name="Oh T.-J."/>
            <person name="Yu Y."/>
            <person name="Kim N.-H."/>
            <person name="Lee O.R."/>
            <person name="Lee T.-H."/>
            <person name="Bashyal P."/>
            <person name="Kim T.-S."/>
            <person name="Lee W.-H."/>
            <person name="Kawkins C."/>
            <person name="Kim C.-K."/>
            <person name="Kim J.S."/>
            <person name="Ahn B.O."/>
            <person name="Rhee S.Y."/>
            <person name="Sohng J.K."/>
        </authorList>
    </citation>
    <scope>NUCLEOTIDE SEQUENCE</scope>
    <source>
        <tissue evidence="3">Leaf</tissue>
    </source>
</reference>
<proteinExistence type="predicted"/>
<dbReference type="AlphaFoldDB" id="A0A834U021"/>
<keyword evidence="1" id="KW-0175">Coiled coil</keyword>
<evidence type="ECO:0000256" key="2">
    <source>
        <dbReference type="SAM" id="MobiDB-lite"/>
    </source>
</evidence>
<name>A0A834U021_9FABA</name>
<gene>
    <name evidence="3" type="ORF">G2W53_020254</name>
</gene>
<comment type="caution">
    <text evidence="3">The sequence shown here is derived from an EMBL/GenBank/DDBJ whole genome shotgun (WGS) entry which is preliminary data.</text>
</comment>
<evidence type="ECO:0000313" key="3">
    <source>
        <dbReference type="EMBL" id="KAF7829090.1"/>
    </source>
</evidence>
<evidence type="ECO:0000313" key="4">
    <source>
        <dbReference type="Proteomes" id="UP000634136"/>
    </source>
</evidence>
<organism evidence="3 4">
    <name type="scientific">Senna tora</name>
    <dbReference type="NCBI Taxonomy" id="362788"/>
    <lineage>
        <taxon>Eukaryota</taxon>
        <taxon>Viridiplantae</taxon>
        <taxon>Streptophyta</taxon>
        <taxon>Embryophyta</taxon>
        <taxon>Tracheophyta</taxon>
        <taxon>Spermatophyta</taxon>
        <taxon>Magnoliopsida</taxon>
        <taxon>eudicotyledons</taxon>
        <taxon>Gunneridae</taxon>
        <taxon>Pentapetalae</taxon>
        <taxon>rosids</taxon>
        <taxon>fabids</taxon>
        <taxon>Fabales</taxon>
        <taxon>Fabaceae</taxon>
        <taxon>Caesalpinioideae</taxon>
        <taxon>Cassia clade</taxon>
        <taxon>Senna</taxon>
    </lineage>
</organism>
<sequence>MDGPTEVHPLIIYIPRRRSDFIVFLLKKDHTSTPDTVFCTPGNHIVLLLDATPVPNLSPWNLSLTAVSPPSFHKPEGSNSDSLPDSSTAGNEYRALRRKYLLLEDESFALGKELREVEDEVKTLEDEKLALLDQLVVLEGLVDPSEMQKGG</sequence>
<evidence type="ECO:0000256" key="1">
    <source>
        <dbReference type="SAM" id="Coils"/>
    </source>
</evidence>
<feature type="compositionally biased region" description="Polar residues" evidence="2">
    <location>
        <begin position="77"/>
        <end position="89"/>
    </location>
</feature>
<dbReference type="Proteomes" id="UP000634136">
    <property type="component" value="Unassembled WGS sequence"/>
</dbReference>
<feature type="region of interest" description="Disordered" evidence="2">
    <location>
        <begin position="68"/>
        <end position="89"/>
    </location>
</feature>
<feature type="coiled-coil region" evidence="1">
    <location>
        <begin position="107"/>
        <end position="134"/>
    </location>
</feature>
<dbReference type="PANTHER" id="PTHR37740">
    <property type="entry name" value="OS02G0193500 PROTEIN"/>
    <property type="match status" value="1"/>
</dbReference>
<dbReference type="OrthoDB" id="1742859at2759"/>
<protein>
    <submittedName>
        <fullName evidence="3">Uncharacterized protein</fullName>
    </submittedName>
</protein>